<dbReference type="Pfam" id="PF13715">
    <property type="entry name" value="CarbopepD_reg_2"/>
    <property type="match status" value="1"/>
</dbReference>
<protein>
    <submittedName>
        <fullName evidence="2">TonB-dependent receptor</fullName>
    </submittedName>
</protein>
<evidence type="ECO:0000313" key="2">
    <source>
        <dbReference type="EMBL" id="EEN83678.1"/>
    </source>
</evidence>
<keyword evidence="2" id="KW-0675">Receptor</keyword>
<dbReference type="Gene3D" id="2.170.130.10">
    <property type="entry name" value="TonB-dependent receptor, plug domain"/>
    <property type="match status" value="1"/>
</dbReference>
<proteinExistence type="predicted"/>
<dbReference type="Pfam" id="PF07715">
    <property type="entry name" value="Plug"/>
    <property type="match status" value="1"/>
</dbReference>
<feature type="domain" description="TonB-dependent receptor plug" evidence="1">
    <location>
        <begin position="143"/>
        <end position="242"/>
    </location>
</feature>
<dbReference type="SUPFAM" id="SSF56935">
    <property type="entry name" value="Porins"/>
    <property type="match status" value="1"/>
</dbReference>
<dbReference type="SUPFAM" id="SSF49464">
    <property type="entry name" value="Carboxypeptidase regulatory domain-like"/>
    <property type="match status" value="1"/>
</dbReference>
<keyword evidence="3" id="KW-1185">Reference proteome</keyword>
<dbReference type="InterPro" id="IPR008969">
    <property type="entry name" value="CarboxyPept-like_regulatory"/>
</dbReference>
<comment type="caution">
    <text evidence="2">The sequence shown here is derived from an EMBL/GenBank/DDBJ whole genome shotgun (WGS) entry which is preliminary data.</text>
</comment>
<accession>C3J7S0</accession>
<dbReference type="EMBL" id="ACNN01000005">
    <property type="protein sequence ID" value="EEN83678.1"/>
    <property type="molecule type" value="Genomic_DNA"/>
</dbReference>
<dbReference type="Proteomes" id="UP000004295">
    <property type="component" value="Unassembled WGS sequence"/>
</dbReference>
<dbReference type="Gene3D" id="2.60.40.1120">
    <property type="entry name" value="Carboxypeptidase-like, regulatory domain"/>
    <property type="match status" value="1"/>
</dbReference>
<sequence>MKSLRVVRPSYPYNYLSLWAMKELMYRIWIGLLLLCLTVGGAWSQQRIKVYGYVIDREDKPIELASVKVAGKAIGTATNLKGAYSLALTPTTDSIALEFSCIGYRSVTKSFPKGITQDLRLNVTLPDASTELSTVVVAAPSKKQQNMSTIAAENIRVAVGPSTGVESLVGTYAGVTQNNELSAQYSVRGGNYDENMVYVNGIEIPRPLLVRTAQQEGLSFVHPEMTQAVNFSAGGYTAEYGDKMSSVLDIRYKTPKEFEGSVEVGLQGDQVYIGSRGKKLSQITGLRFKDGRTLLGSLDTKGEYEPLYFDAQSYIVGRLNDRWSLSFLGNVSLTHYQFKPQTRETSFGTLSDIKKLKVYFEGQERDRFVSLFGAFSATYTPSSEQRHVVSVHFYNSREMETYDIDGSYFLDNAKEGDSKQPNVSDNLSALATGTNMEHARNRLRYTLATLSYSNLLQLKQGHLLKGGLSARLEDVNDFISEWTRRDSAGYNVPHHSDRIEMLHNLYSQNHLRSYRLSAYLVDQFSLELPQGELSLYPGIRASYWGFNKEFIASPRFVAAFTPTRQKALTLRFATGLYYQAPFYKEIRTSQRDQENNNIVVLNKQIRSQGSLHVLLGGDYNFQLDGRNFRFTTELYYKYLYHLNPYRVDNVKVRYLGTNTGSGYVAGIDLKLFGQFVPDVDSWLTASLLTSKQRIPGIGEMPLPNAPSYNVSLFFQDYFPGYKRIRLSLRGVLSGGLPQFRPTEEFLPPAFIGSSYKRVDLGLIYRFFDRSTDTVRAKSSFWKLFSAVDLSLECFNLLDNTNVSGFYWVTDAFHQQFAVPNYLTRRQLNARLRIDF</sequence>
<dbReference type="InterPro" id="IPR037066">
    <property type="entry name" value="Plug_dom_sf"/>
</dbReference>
<gene>
    <name evidence="2" type="ORF">POREN0001_1161</name>
</gene>
<dbReference type="eggNOG" id="COG1629">
    <property type="taxonomic scope" value="Bacteria"/>
</dbReference>
<dbReference type="STRING" id="553175.POREN0001_1161"/>
<dbReference type="RefSeq" id="WP_004332145.1">
    <property type="nucleotide sequence ID" value="NZ_ACNN01000005.1"/>
</dbReference>
<organism evidence="2 3">
    <name type="scientific">Porphyromonas endodontalis (strain ATCC 35406 / DSM 24491 / JCM 8526 / CCUG 16442 / BCRC 14492 / NCTC 13058 / HG 370)</name>
    <name type="common">Bacteroides endodontalis</name>
    <dbReference type="NCBI Taxonomy" id="553175"/>
    <lineage>
        <taxon>Bacteria</taxon>
        <taxon>Pseudomonadati</taxon>
        <taxon>Bacteroidota</taxon>
        <taxon>Bacteroidia</taxon>
        <taxon>Bacteroidales</taxon>
        <taxon>Porphyromonadaceae</taxon>
        <taxon>Porphyromonas</taxon>
    </lineage>
</organism>
<evidence type="ECO:0000259" key="1">
    <source>
        <dbReference type="Pfam" id="PF07715"/>
    </source>
</evidence>
<dbReference type="AlphaFoldDB" id="C3J7S0"/>
<dbReference type="InterPro" id="IPR012910">
    <property type="entry name" value="Plug_dom"/>
</dbReference>
<evidence type="ECO:0000313" key="3">
    <source>
        <dbReference type="Proteomes" id="UP000004295"/>
    </source>
</evidence>
<dbReference type="GeneID" id="93365483"/>
<name>C3J7S0_POREA</name>
<reference evidence="2 3" key="1">
    <citation type="submission" date="2009-04" db="EMBL/GenBank/DDBJ databases">
        <authorList>
            <person name="Sebastian Y."/>
            <person name="Madupu R."/>
            <person name="Durkin A.S."/>
            <person name="Torralba M."/>
            <person name="Methe B."/>
            <person name="Sutton G.G."/>
            <person name="Strausberg R.L."/>
            <person name="Nelson K.E."/>
        </authorList>
    </citation>
    <scope>NUCLEOTIDE SEQUENCE [LARGE SCALE GENOMIC DNA]</scope>
    <source>
        <strain evidence="3">ATCC 35406 / BCRC 14492 / JCM 8526 / NCTC 13058 / HG 370</strain>
    </source>
</reference>